<accession>A0A011P5D9</accession>
<evidence type="ECO:0000256" key="5">
    <source>
        <dbReference type="ARBA" id="ARBA00023136"/>
    </source>
</evidence>
<proteinExistence type="predicted"/>
<feature type="transmembrane region" description="Helical" evidence="7">
    <location>
        <begin position="43"/>
        <end position="63"/>
    </location>
</feature>
<comment type="subcellular location">
    <subcellularLocation>
        <location evidence="1">Membrane</location>
        <topology evidence="1">Multi-pass membrane protein</topology>
    </subcellularLocation>
</comment>
<keyword evidence="5 7" id="KW-0472">Membrane</keyword>
<evidence type="ECO:0000256" key="3">
    <source>
        <dbReference type="ARBA" id="ARBA00022989"/>
    </source>
</evidence>
<dbReference type="InterPro" id="IPR003780">
    <property type="entry name" value="COX15/CtaA_fam"/>
</dbReference>
<dbReference type="eggNOG" id="COG1612">
    <property type="taxonomic scope" value="Bacteria"/>
</dbReference>
<evidence type="ECO:0000313" key="8">
    <source>
        <dbReference type="EMBL" id="EXI90153.1"/>
    </source>
</evidence>
<dbReference type="EMBL" id="JEMY01000009">
    <property type="protein sequence ID" value="EXI90153.1"/>
    <property type="molecule type" value="Genomic_DNA"/>
</dbReference>
<dbReference type="Proteomes" id="UP000022141">
    <property type="component" value="Unassembled WGS sequence"/>
</dbReference>
<comment type="caution">
    <text evidence="8">The sequence shown here is derived from an EMBL/GenBank/DDBJ whole genome shotgun (WGS) entry which is preliminary data.</text>
</comment>
<protein>
    <submittedName>
        <fullName evidence="8">Cytochrome oxidase assembly protein</fullName>
    </submittedName>
</protein>
<dbReference type="Pfam" id="PF02628">
    <property type="entry name" value="COX15-CtaA"/>
    <property type="match status" value="1"/>
</dbReference>
<evidence type="ECO:0000256" key="4">
    <source>
        <dbReference type="ARBA" id="ARBA00023133"/>
    </source>
</evidence>
<organism evidence="8 9">
    <name type="scientific">Accumulibacter regalis</name>
    <dbReference type="NCBI Taxonomy" id="522306"/>
    <lineage>
        <taxon>Bacteria</taxon>
        <taxon>Pseudomonadati</taxon>
        <taxon>Pseudomonadota</taxon>
        <taxon>Betaproteobacteria</taxon>
        <taxon>Candidatus Accumulibacter</taxon>
    </lineage>
</organism>
<keyword evidence="9" id="KW-1185">Reference proteome</keyword>
<sequence length="91" mass="9198">MPPAGEAGGLSLHLLHRWSALLALVLLGSAAWQALAEAATRKAAVALLVLLAVQLALGALTVISGFSLWLAIAHGVCAAALLAALASLLRR</sequence>
<reference evidence="8" key="1">
    <citation type="submission" date="2014-02" db="EMBL/GenBank/DDBJ databases">
        <title>Expanding our view of genomic diversity in Candidatus Accumulibacter clades.</title>
        <authorList>
            <person name="Skennerton C.T."/>
            <person name="Barr J.J."/>
            <person name="Slater F.R."/>
            <person name="Bond P.L."/>
            <person name="Tyson G.W."/>
        </authorList>
    </citation>
    <scope>NUCLEOTIDE SEQUENCE [LARGE SCALE GENOMIC DNA]</scope>
</reference>
<evidence type="ECO:0000313" key="9">
    <source>
        <dbReference type="Proteomes" id="UP000022141"/>
    </source>
</evidence>
<dbReference type="GO" id="GO:0006784">
    <property type="term" value="P:heme A biosynthetic process"/>
    <property type="evidence" value="ECO:0007669"/>
    <property type="project" value="InterPro"/>
</dbReference>
<keyword evidence="4" id="KW-0350">Heme biosynthesis</keyword>
<feature type="transmembrane region" description="Helical" evidence="7">
    <location>
        <begin position="18"/>
        <end position="36"/>
    </location>
</feature>
<keyword evidence="3 7" id="KW-1133">Transmembrane helix</keyword>
<keyword evidence="2 7" id="KW-0812">Transmembrane</keyword>
<dbReference type="STRING" id="1454004.AW11_01061"/>
<name>A0A011P5D9_ACCRE</name>
<dbReference type="PATRIC" id="fig|1454004.3.peg.1116"/>
<gene>
    <name evidence="8" type="ORF">AW11_01061</name>
</gene>
<comment type="pathway">
    <text evidence="6">Porphyrin-containing compound metabolism.</text>
</comment>
<evidence type="ECO:0000256" key="2">
    <source>
        <dbReference type="ARBA" id="ARBA00022692"/>
    </source>
</evidence>
<evidence type="ECO:0000256" key="7">
    <source>
        <dbReference type="SAM" id="Phobius"/>
    </source>
</evidence>
<evidence type="ECO:0000256" key="6">
    <source>
        <dbReference type="ARBA" id="ARBA00023444"/>
    </source>
</evidence>
<dbReference type="AlphaFoldDB" id="A0A011P5D9"/>
<evidence type="ECO:0000256" key="1">
    <source>
        <dbReference type="ARBA" id="ARBA00004141"/>
    </source>
</evidence>
<dbReference type="GO" id="GO:0016020">
    <property type="term" value="C:membrane"/>
    <property type="evidence" value="ECO:0007669"/>
    <property type="project" value="UniProtKB-SubCell"/>
</dbReference>
<feature type="transmembrane region" description="Helical" evidence="7">
    <location>
        <begin position="69"/>
        <end position="89"/>
    </location>
</feature>